<reference evidence="1 2" key="1">
    <citation type="submission" date="2016-09" db="EMBL/GenBank/DDBJ databases">
        <title>The complete genome sequences of Rhizobium gallicum, symbiovars gallicum and phaseoli, symbionts associated to common bean (Phaseolus vulgaris).</title>
        <authorList>
            <person name="Bustos P."/>
            <person name="Santamaria R.I."/>
            <person name="Perez-Carrascal O.M."/>
            <person name="Juarez S."/>
            <person name="Lozano L."/>
            <person name="Martinez-Flores I."/>
            <person name="Martinez-Romero E."/>
            <person name="Cevallos M."/>
            <person name="Romero D."/>
            <person name="Davila G."/>
            <person name="Gonzalez V."/>
        </authorList>
    </citation>
    <scope>NUCLEOTIDE SEQUENCE [LARGE SCALE GENOMIC DNA]</scope>
    <source>
        <strain evidence="1 2">8C-3</strain>
    </source>
</reference>
<gene>
    <name evidence="1" type="ORF">AM571_CH01995</name>
</gene>
<dbReference type="EMBL" id="CP017241">
    <property type="protein sequence ID" value="APO74807.1"/>
    <property type="molecule type" value="Genomic_DNA"/>
</dbReference>
<protein>
    <submittedName>
        <fullName evidence="1">Uncharacterized protein</fullName>
    </submittedName>
</protein>
<dbReference type="AlphaFoldDB" id="A0A1L5P3T5"/>
<dbReference type="Proteomes" id="UP000185109">
    <property type="component" value="Chromosome"/>
</dbReference>
<accession>A0A1L5P3T5</accession>
<evidence type="ECO:0000313" key="1">
    <source>
        <dbReference type="EMBL" id="APO74807.1"/>
    </source>
</evidence>
<proteinExistence type="predicted"/>
<name>A0A1L5P3T5_RHIET</name>
<organism evidence="1 2">
    <name type="scientific">Rhizobium etli 8C-3</name>
    <dbReference type="NCBI Taxonomy" id="538025"/>
    <lineage>
        <taxon>Bacteria</taxon>
        <taxon>Pseudomonadati</taxon>
        <taxon>Pseudomonadota</taxon>
        <taxon>Alphaproteobacteria</taxon>
        <taxon>Hyphomicrobiales</taxon>
        <taxon>Rhizobiaceae</taxon>
        <taxon>Rhizobium/Agrobacterium group</taxon>
        <taxon>Rhizobium</taxon>
    </lineage>
</organism>
<sequence>MPFVMDTRIPQVICRLAERWMNAAFNAVSDAMRIIGNINAADAIRIRPFRKTSTC</sequence>
<evidence type="ECO:0000313" key="2">
    <source>
        <dbReference type="Proteomes" id="UP000185109"/>
    </source>
</evidence>